<feature type="compositionally biased region" description="Basic and acidic residues" evidence="1">
    <location>
        <begin position="7"/>
        <end position="18"/>
    </location>
</feature>
<evidence type="ECO:0000256" key="1">
    <source>
        <dbReference type="SAM" id="MobiDB-lite"/>
    </source>
</evidence>
<feature type="compositionally biased region" description="Basic and acidic residues" evidence="1">
    <location>
        <begin position="269"/>
        <end position="282"/>
    </location>
</feature>
<evidence type="ECO:0000313" key="3">
    <source>
        <dbReference type="Proteomes" id="UP000313359"/>
    </source>
</evidence>
<protein>
    <submittedName>
        <fullName evidence="2">Uncharacterized protein</fullName>
    </submittedName>
</protein>
<dbReference type="OrthoDB" id="2755229at2759"/>
<feature type="region of interest" description="Disordered" evidence="1">
    <location>
        <begin position="1"/>
        <end position="23"/>
    </location>
</feature>
<name>A0A5C2RLK2_9APHY</name>
<dbReference type="STRING" id="1328759.A0A5C2RLK2"/>
<gene>
    <name evidence="2" type="ORF">L227DRAFT_568567</name>
</gene>
<organism evidence="2 3">
    <name type="scientific">Lentinus tigrinus ALCF2SS1-6</name>
    <dbReference type="NCBI Taxonomy" id="1328759"/>
    <lineage>
        <taxon>Eukaryota</taxon>
        <taxon>Fungi</taxon>
        <taxon>Dikarya</taxon>
        <taxon>Basidiomycota</taxon>
        <taxon>Agaricomycotina</taxon>
        <taxon>Agaricomycetes</taxon>
        <taxon>Polyporales</taxon>
        <taxon>Polyporaceae</taxon>
        <taxon>Lentinus</taxon>
    </lineage>
</organism>
<feature type="region of interest" description="Disordered" evidence="1">
    <location>
        <begin position="269"/>
        <end position="296"/>
    </location>
</feature>
<dbReference type="Proteomes" id="UP000313359">
    <property type="component" value="Unassembled WGS sequence"/>
</dbReference>
<evidence type="ECO:0000313" key="2">
    <source>
        <dbReference type="EMBL" id="RPD52472.1"/>
    </source>
</evidence>
<proteinExistence type="predicted"/>
<keyword evidence="3" id="KW-1185">Reference proteome</keyword>
<dbReference type="EMBL" id="ML122358">
    <property type="protein sequence ID" value="RPD52472.1"/>
    <property type="molecule type" value="Genomic_DNA"/>
</dbReference>
<dbReference type="AlphaFoldDB" id="A0A5C2RLK2"/>
<accession>A0A5C2RLK2</accession>
<reference evidence="2" key="1">
    <citation type="journal article" date="2018" name="Genome Biol. Evol.">
        <title>Genomics and development of Lentinus tigrinus, a white-rot wood-decaying mushroom with dimorphic fruiting bodies.</title>
        <authorList>
            <person name="Wu B."/>
            <person name="Xu Z."/>
            <person name="Knudson A."/>
            <person name="Carlson A."/>
            <person name="Chen N."/>
            <person name="Kovaka S."/>
            <person name="LaButti K."/>
            <person name="Lipzen A."/>
            <person name="Pennachio C."/>
            <person name="Riley R."/>
            <person name="Schakwitz W."/>
            <person name="Umezawa K."/>
            <person name="Ohm R.A."/>
            <person name="Grigoriev I.V."/>
            <person name="Nagy L.G."/>
            <person name="Gibbons J."/>
            <person name="Hibbett D."/>
        </authorList>
    </citation>
    <scope>NUCLEOTIDE SEQUENCE [LARGE SCALE GENOMIC DNA]</scope>
    <source>
        <strain evidence="2">ALCF2SS1-6</strain>
    </source>
</reference>
<sequence>MPGNEQTDMRPNKRTRGDGEEDMDIESSIMAGTMVLKYPTTPIPEGVTEETFDMFKMPYLRAFDSVETTGKPAHWDECPHGRKTRAGAPLEQPLLPHQEFLEGPFPHTHIPEYRFFSNLNAAQIQAVRQRGSQVLAVIPHGGGQGLLKRAKLVATAVESFLRSLAFESNERKAFNVKVYEPEVKKLDPNNPFGKPHAFFVDLGPNADALRKFLLWQEVFAVNPSLSFTILPIDNREASWKVCVISGDDIEPNATHAVTSIENLTAASGNKKDRDRVCSERGGMRFPTGQGPELVLG</sequence>